<feature type="transmembrane region" description="Helical" evidence="9">
    <location>
        <begin position="55"/>
        <end position="74"/>
    </location>
</feature>
<keyword evidence="8" id="KW-0902">Two-component regulatory system</keyword>
<reference evidence="11 12" key="1">
    <citation type="submission" date="2023-08" db="EMBL/GenBank/DDBJ databases">
        <authorList>
            <person name="Girao M."/>
            <person name="Carvalho M.F."/>
        </authorList>
    </citation>
    <scope>NUCLEOTIDE SEQUENCE [LARGE SCALE GENOMIC DNA]</scope>
    <source>
        <strain evidence="11 12">CC-R104</strain>
    </source>
</reference>
<dbReference type="Pfam" id="PF23539">
    <property type="entry name" value="DUF7134"/>
    <property type="match status" value="1"/>
</dbReference>
<dbReference type="InterPro" id="IPR036890">
    <property type="entry name" value="HATPase_C_sf"/>
</dbReference>
<evidence type="ECO:0000256" key="1">
    <source>
        <dbReference type="ARBA" id="ARBA00000085"/>
    </source>
</evidence>
<protein>
    <recommendedName>
        <fullName evidence="2">histidine kinase</fullName>
        <ecNumber evidence="2">2.7.13.3</ecNumber>
    </recommendedName>
</protein>
<keyword evidence="7" id="KW-0067">ATP-binding</keyword>
<feature type="transmembrane region" description="Helical" evidence="9">
    <location>
        <begin position="147"/>
        <end position="167"/>
    </location>
</feature>
<dbReference type="SUPFAM" id="SSF55874">
    <property type="entry name" value="ATPase domain of HSP90 chaperone/DNA topoisomerase II/histidine kinase"/>
    <property type="match status" value="1"/>
</dbReference>
<evidence type="ECO:0000313" key="12">
    <source>
        <dbReference type="Proteomes" id="UP001331936"/>
    </source>
</evidence>
<gene>
    <name evidence="11" type="ORF">Q8814_04490</name>
</gene>
<dbReference type="GO" id="GO:0016301">
    <property type="term" value="F:kinase activity"/>
    <property type="evidence" value="ECO:0007669"/>
    <property type="project" value="UniProtKB-KW"/>
</dbReference>
<dbReference type="InterPro" id="IPR055558">
    <property type="entry name" value="DUF7134"/>
</dbReference>
<dbReference type="InterPro" id="IPR003594">
    <property type="entry name" value="HATPase_dom"/>
</dbReference>
<dbReference type="Gene3D" id="3.30.565.10">
    <property type="entry name" value="Histidine kinase-like ATPase, C-terminal domain"/>
    <property type="match status" value="1"/>
</dbReference>
<keyword evidence="9" id="KW-0812">Transmembrane</keyword>
<comment type="caution">
    <text evidence="11">The sequence shown here is derived from an EMBL/GenBank/DDBJ whole genome shotgun (WGS) entry which is preliminary data.</text>
</comment>
<keyword evidence="5" id="KW-0547">Nucleotide-binding</keyword>
<feature type="transmembrane region" description="Helical" evidence="9">
    <location>
        <begin position="81"/>
        <end position="99"/>
    </location>
</feature>
<keyword evidence="3" id="KW-0597">Phosphoprotein</keyword>
<evidence type="ECO:0000256" key="5">
    <source>
        <dbReference type="ARBA" id="ARBA00022741"/>
    </source>
</evidence>
<dbReference type="SMART" id="SM00387">
    <property type="entry name" value="HATPase_c"/>
    <property type="match status" value="1"/>
</dbReference>
<proteinExistence type="predicted"/>
<evidence type="ECO:0000256" key="3">
    <source>
        <dbReference type="ARBA" id="ARBA00022553"/>
    </source>
</evidence>
<dbReference type="EC" id="2.7.13.3" evidence="2"/>
<evidence type="ECO:0000256" key="6">
    <source>
        <dbReference type="ARBA" id="ARBA00022777"/>
    </source>
</evidence>
<evidence type="ECO:0000259" key="10">
    <source>
        <dbReference type="SMART" id="SM00387"/>
    </source>
</evidence>
<dbReference type="Proteomes" id="UP001331936">
    <property type="component" value="Unassembled WGS sequence"/>
</dbReference>
<dbReference type="InterPro" id="IPR050482">
    <property type="entry name" value="Sensor_HK_TwoCompSys"/>
</dbReference>
<keyword evidence="12" id="KW-1185">Reference proteome</keyword>
<evidence type="ECO:0000256" key="9">
    <source>
        <dbReference type="SAM" id="Phobius"/>
    </source>
</evidence>
<dbReference type="CDD" id="cd16917">
    <property type="entry name" value="HATPase_UhpB-NarQ-NarX-like"/>
    <property type="match status" value="1"/>
</dbReference>
<sequence>MRCGRRDRKETAISVEVTPPAENTPRRDRAVDAALAAAVFTVVGVAIASEVDDDSVASPVAYLFGVFFAAPMFFRRRYPVAVLGVTAVVLVAYYALSFPPIGLALPLAAALYSAAEQGYLRWAAGVATGLLVLSTSVRIGQGDDLSYLLGFELAGSIGLMAAVIALGDSVRSRRMLRREMVRRVRAAEIERERESTRRVEQERLQIARDLHDLLAHTISVISLHTDVATEALEDDPRRARSSLTSVRAACTRAVGELHATVEALRAPADAGAGNERGPTPGLADLTHLGDVVSAAGVAVRVQTRGEPGSLSAVADATAYRVVQEALSNVLRHADATEVVVALDYRDGLLKLSIADNGRGPSGGTSRGWGLAGMRERVGLLGGTLSTEAPEGGGFVVEALIPAGGRP</sequence>
<evidence type="ECO:0000256" key="4">
    <source>
        <dbReference type="ARBA" id="ARBA00022679"/>
    </source>
</evidence>
<dbReference type="Pfam" id="PF07730">
    <property type="entry name" value="HisKA_3"/>
    <property type="match status" value="1"/>
</dbReference>
<keyword evidence="9" id="KW-0472">Membrane</keyword>
<name>A0ABU7JNI3_9NOCA</name>
<feature type="domain" description="Histidine kinase/HSP90-like ATPase" evidence="10">
    <location>
        <begin position="314"/>
        <end position="404"/>
    </location>
</feature>
<dbReference type="Pfam" id="PF02518">
    <property type="entry name" value="HATPase_c"/>
    <property type="match status" value="1"/>
</dbReference>
<dbReference type="InterPro" id="IPR011712">
    <property type="entry name" value="Sig_transdc_His_kin_sub3_dim/P"/>
</dbReference>
<keyword evidence="9" id="KW-1133">Transmembrane helix</keyword>
<dbReference type="PANTHER" id="PTHR24421">
    <property type="entry name" value="NITRATE/NITRITE SENSOR PROTEIN NARX-RELATED"/>
    <property type="match status" value="1"/>
</dbReference>
<evidence type="ECO:0000256" key="7">
    <source>
        <dbReference type="ARBA" id="ARBA00022840"/>
    </source>
</evidence>
<dbReference type="RefSeq" id="WP_330150810.1">
    <property type="nucleotide sequence ID" value="NZ_JAUZMZ010000014.1"/>
</dbReference>
<comment type="catalytic activity">
    <reaction evidence="1">
        <text>ATP + protein L-histidine = ADP + protein N-phospho-L-histidine.</text>
        <dbReference type="EC" id="2.7.13.3"/>
    </reaction>
</comment>
<keyword evidence="6 11" id="KW-0418">Kinase</keyword>
<keyword evidence="4" id="KW-0808">Transferase</keyword>
<evidence type="ECO:0000256" key="8">
    <source>
        <dbReference type="ARBA" id="ARBA00023012"/>
    </source>
</evidence>
<dbReference type="PANTHER" id="PTHR24421:SF10">
    <property type="entry name" value="NITRATE_NITRITE SENSOR PROTEIN NARQ"/>
    <property type="match status" value="1"/>
</dbReference>
<dbReference type="Gene3D" id="1.20.5.1930">
    <property type="match status" value="1"/>
</dbReference>
<evidence type="ECO:0000256" key="2">
    <source>
        <dbReference type="ARBA" id="ARBA00012438"/>
    </source>
</evidence>
<feature type="transmembrane region" description="Helical" evidence="9">
    <location>
        <begin position="30"/>
        <end position="49"/>
    </location>
</feature>
<accession>A0ABU7JNI3</accession>
<evidence type="ECO:0000313" key="11">
    <source>
        <dbReference type="EMBL" id="MEE2031375.1"/>
    </source>
</evidence>
<organism evidence="11 12">
    <name type="scientific">Rhodococcus chondri</name>
    <dbReference type="NCBI Taxonomy" id="3065941"/>
    <lineage>
        <taxon>Bacteria</taxon>
        <taxon>Bacillati</taxon>
        <taxon>Actinomycetota</taxon>
        <taxon>Actinomycetes</taxon>
        <taxon>Mycobacteriales</taxon>
        <taxon>Nocardiaceae</taxon>
        <taxon>Rhodococcus</taxon>
    </lineage>
</organism>
<feature type="transmembrane region" description="Helical" evidence="9">
    <location>
        <begin position="119"/>
        <end position="140"/>
    </location>
</feature>
<dbReference type="EMBL" id="JAUZMZ010000014">
    <property type="protein sequence ID" value="MEE2031375.1"/>
    <property type="molecule type" value="Genomic_DNA"/>
</dbReference>